<reference evidence="1 2" key="1">
    <citation type="submission" date="2018-06" db="EMBL/GenBank/DDBJ databases">
        <authorList>
            <consortium name="Pathogen Informatics"/>
            <person name="Doyle S."/>
        </authorList>
    </citation>
    <scope>NUCLEOTIDE SEQUENCE [LARGE SCALE GENOMIC DNA]</scope>
    <source>
        <strain evidence="1 2">NCTC8105</strain>
    </source>
</reference>
<dbReference type="RefSeq" id="WP_043493326.1">
    <property type="nucleotide sequence ID" value="NZ_CALJTU010000045.1"/>
</dbReference>
<sequence>MDRPRRPLISSLFSTLFFMPGDVLFRGLSLLNACFPHVLRFIAGLWESHLGFSQFANGLKRRAQQDPVAVQQFSFHINAE</sequence>
<evidence type="ECO:0000313" key="1">
    <source>
        <dbReference type="EMBL" id="STQ80534.1"/>
    </source>
</evidence>
<dbReference type="EMBL" id="UGHP01000001">
    <property type="protein sequence ID" value="STQ80534.1"/>
    <property type="molecule type" value="Genomic_DNA"/>
</dbReference>
<organism evidence="1 2">
    <name type="scientific">Hafnia alvei</name>
    <dbReference type="NCBI Taxonomy" id="569"/>
    <lineage>
        <taxon>Bacteria</taxon>
        <taxon>Pseudomonadati</taxon>
        <taxon>Pseudomonadota</taxon>
        <taxon>Gammaproteobacteria</taxon>
        <taxon>Enterobacterales</taxon>
        <taxon>Hafniaceae</taxon>
        <taxon>Hafnia</taxon>
    </lineage>
</organism>
<protein>
    <submittedName>
        <fullName evidence="1">Uncharacterized protein</fullName>
    </submittedName>
</protein>
<dbReference type="AlphaFoldDB" id="A0A377PKP9"/>
<accession>A0A377PKP9</accession>
<gene>
    <name evidence="1" type="ORF">NCTC8105_02657</name>
</gene>
<proteinExistence type="predicted"/>
<name>A0A377PKP9_HAFAL</name>
<evidence type="ECO:0000313" key="2">
    <source>
        <dbReference type="Proteomes" id="UP000254821"/>
    </source>
</evidence>
<dbReference type="Proteomes" id="UP000254821">
    <property type="component" value="Unassembled WGS sequence"/>
</dbReference>